<comment type="caution">
    <text evidence="1">The sequence shown here is derived from an EMBL/GenBank/DDBJ whole genome shotgun (WGS) entry which is preliminary data.</text>
</comment>
<protein>
    <submittedName>
        <fullName evidence="1">Uncharacterized protein</fullName>
    </submittedName>
</protein>
<dbReference type="RefSeq" id="XP_024666768.1">
    <property type="nucleotide sequence ID" value="XM_024811000.1"/>
</dbReference>
<sequence>MKESELILARKLEHIRTVIQKLKWQEEEEVPSEYDFDTFCCDFDTDNIYIQRILELLVRETVRSPRRQANAASVDVSVAISN</sequence>
<dbReference type="EMBL" id="NDIQ01000022">
    <property type="protein sequence ID" value="PRT56823.1"/>
    <property type="molecule type" value="Genomic_DNA"/>
</dbReference>
<proteinExistence type="predicted"/>
<dbReference type="AlphaFoldDB" id="A0A2T0FPA3"/>
<dbReference type="Proteomes" id="UP000238350">
    <property type="component" value="Unassembled WGS sequence"/>
</dbReference>
<evidence type="ECO:0000313" key="1">
    <source>
        <dbReference type="EMBL" id="PRT56823.1"/>
    </source>
</evidence>
<gene>
    <name evidence="1" type="ORF">B9G98_04443</name>
</gene>
<accession>A0A2T0FPA3</accession>
<keyword evidence="2" id="KW-1185">Reference proteome</keyword>
<reference evidence="1 2" key="1">
    <citation type="submission" date="2017-04" db="EMBL/GenBank/DDBJ databases">
        <title>Genome sequencing of [Candida] sorbophila.</title>
        <authorList>
            <person name="Ahn J.O."/>
        </authorList>
    </citation>
    <scope>NUCLEOTIDE SEQUENCE [LARGE SCALE GENOMIC DNA]</scope>
    <source>
        <strain evidence="1 2">DS02</strain>
    </source>
</reference>
<name>A0A2T0FPA3_9ASCO</name>
<organism evidence="1 2">
    <name type="scientific">Wickerhamiella sorbophila</name>
    <dbReference type="NCBI Taxonomy" id="45607"/>
    <lineage>
        <taxon>Eukaryota</taxon>
        <taxon>Fungi</taxon>
        <taxon>Dikarya</taxon>
        <taxon>Ascomycota</taxon>
        <taxon>Saccharomycotina</taxon>
        <taxon>Dipodascomycetes</taxon>
        <taxon>Dipodascales</taxon>
        <taxon>Trichomonascaceae</taxon>
        <taxon>Wickerhamiella</taxon>
    </lineage>
</organism>
<evidence type="ECO:0000313" key="2">
    <source>
        <dbReference type="Proteomes" id="UP000238350"/>
    </source>
</evidence>
<dbReference type="GeneID" id="36518191"/>